<feature type="domain" description="BD-FAE-like" evidence="2">
    <location>
        <begin position="29"/>
        <end position="133"/>
    </location>
</feature>
<dbReference type="GeneID" id="69985541"/>
<evidence type="ECO:0000256" key="1">
    <source>
        <dbReference type="ARBA" id="ARBA00022801"/>
    </source>
</evidence>
<evidence type="ECO:0000259" key="2">
    <source>
        <dbReference type="Pfam" id="PF20434"/>
    </source>
</evidence>
<accession>A0AAN4RLK7</accession>
<dbReference type="EMBL" id="BKBQ01000008">
    <property type="protein sequence ID" value="GEQ53898.1"/>
    <property type="molecule type" value="Genomic_DNA"/>
</dbReference>
<dbReference type="Proteomes" id="UP000886607">
    <property type="component" value="Unassembled WGS sequence"/>
</dbReference>
<organism evidence="4 5">
    <name type="scientific">Tetragenococcus koreensis</name>
    <dbReference type="NCBI Taxonomy" id="290335"/>
    <lineage>
        <taxon>Bacteria</taxon>
        <taxon>Bacillati</taxon>
        <taxon>Bacillota</taxon>
        <taxon>Bacilli</taxon>
        <taxon>Lactobacillales</taxon>
        <taxon>Enterococcaceae</taxon>
        <taxon>Tetragenococcus</taxon>
    </lineage>
</organism>
<proteinExistence type="predicted"/>
<dbReference type="EMBL" id="BKBO01000007">
    <property type="protein sequence ID" value="GEQ48760.1"/>
    <property type="molecule type" value="Genomic_DNA"/>
</dbReference>
<reference evidence="4" key="1">
    <citation type="submission" date="2019-08" db="EMBL/GenBank/DDBJ databases">
        <authorList>
            <person name="Ishikawa M."/>
            <person name="Suzuki T."/>
            <person name="Matsutani M."/>
        </authorList>
    </citation>
    <scope>NUCLEOTIDE SEQUENCE</scope>
    <source>
        <strain evidence="4">7C1</strain>
        <strain evidence="3">8C4</strain>
    </source>
</reference>
<dbReference type="GO" id="GO:0016787">
    <property type="term" value="F:hydrolase activity"/>
    <property type="evidence" value="ECO:0007669"/>
    <property type="project" value="UniProtKB-KW"/>
</dbReference>
<comment type="caution">
    <text evidence="4">The sequence shown here is derived from an EMBL/GenBank/DDBJ whole genome shotgun (WGS) entry which is preliminary data.</text>
</comment>
<gene>
    <name evidence="3" type="ORF">TK11N_06120</name>
    <name evidence="4" type="ORF">TK2N_07420</name>
</gene>
<dbReference type="Proteomes" id="UP000886597">
    <property type="component" value="Unassembled WGS sequence"/>
</dbReference>
<sequence>MKTFELSLKTSEPNMPSSINVYLRENVTAEKESFPAVVICPGGGYEFIASVESEPLALAFLSQGFQAIVLNYTTMQDGLQKNFLNSNILQIAKTFEIIEQNKDEWQIDPNKIFLLGCSAGGHLAASYSTSWHTIRSDDHSVNLQPRGTILCYPVTGFEFGWPRNTSHFDFLIEDLKEFETPDKINQNTPDTFIWHTANDPSVPVLNTLKYCEKLEENDIKFECHIFETGLHGLSLATRSSAKYMTQDYIDSDIATWFPTCIKWLNKRL</sequence>
<evidence type="ECO:0000313" key="5">
    <source>
        <dbReference type="Proteomes" id="UP000886597"/>
    </source>
</evidence>
<reference evidence="4" key="2">
    <citation type="journal article" date="2020" name="Int. Dairy J.">
        <title>Lactic acid bacterial diversity in Brie cheese focusing on salt concentration and pH of isolation medium and characterisation of halophilic and alkaliphilic lactic acid bacterial isolates.</title>
        <authorList>
            <person name="Unno R."/>
            <person name="Matsutani M."/>
            <person name="Suzuki T."/>
            <person name="Kodama K."/>
            <person name="Matsushita H."/>
            <person name="Yamasato K."/>
            <person name="Koizumi Y."/>
            <person name="Ishikawa M."/>
        </authorList>
    </citation>
    <scope>NUCLEOTIDE SEQUENCE</scope>
    <source>
        <strain evidence="4">7C1</strain>
        <strain evidence="3">8C4</strain>
    </source>
</reference>
<dbReference type="Gene3D" id="3.40.50.1820">
    <property type="entry name" value="alpha/beta hydrolase"/>
    <property type="match status" value="1"/>
</dbReference>
<dbReference type="InterPro" id="IPR050300">
    <property type="entry name" value="GDXG_lipolytic_enzyme"/>
</dbReference>
<keyword evidence="6" id="KW-1185">Reference proteome</keyword>
<dbReference type="InterPro" id="IPR029058">
    <property type="entry name" value="AB_hydrolase_fold"/>
</dbReference>
<evidence type="ECO:0000313" key="4">
    <source>
        <dbReference type="EMBL" id="GEQ53898.1"/>
    </source>
</evidence>
<keyword evidence="1" id="KW-0378">Hydrolase</keyword>
<evidence type="ECO:0000313" key="6">
    <source>
        <dbReference type="Proteomes" id="UP000886607"/>
    </source>
</evidence>
<dbReference type="RefSeq" id="WP_226996753.1">
    <property type="nucleotide sequence ID" value="NZ_BJYN01000041.1"/>
</dbReference>
<dbReference type="Pfam" id="PF20434">
    <property type="entry name" value="BD-FAE"/>
    <property type="match status" value="1"/>
</dbReference>
<dbReference type="AlphaFoldDB" id="A0AAN4RLK7"/>
<protein>
    <submittedName>
        <fullName evidence="4">Esterase/lipase</fullName>
    </submittedName>
</protein>
<evidence type="ECO:0000313" key="3">
    <source>
        <dbReference type="EMBL" id="GEQ48760.1"/>
    </source>
</evidence>
<dbReference type="SUPFAM" id="SSF53474">
    <property type="entry name" value="alpha/beta-Hydrolases"/>
    <property type="match status" value="1"/>
</dbReference>
<dbReference type="PANTHER" id="PTHR48081:SF6">
    <property type="entry name" value="PEPTIDASE S9 PROLYL OLIGOPEPTIDASE CATALYTIC DOMAIN-CONTAINING PROTEIN"/>
    <property type="match status" value="1"/>
</dbReference>
<name>A0AAN4RLK7_9ENTE</name>
<dbReference type="InterPro" id="IPR049492">
    <property type="entry name" value="BD-FAE-like_dom"/>
</dbReference>
<dbReference type="PANTHER" id="PTHR48081">
    <property type="entry name" value="AB HYDROLASE SUPERFAMILY PROTEIN C4A8.06C"/>
    <property type="match status" value="1"/>
</dbReference>